<feature type="compositionally biased region" description="Polar residues" evidence="3">
    <location>
        <begin position="578"/>
        <end position="591"/>
    </location>
</feature>
<dbReference type="Gene3D" id="3.30.710.10">
    <property type="entry name" value="Potassium Channel Kv1.1, Chain A"/>
    <property type="match status" value="1"/>
</dbReference>
<dbReference type="InterPro" id="IPR006652">
    <property type="entry name" value="Kelch_1"/>
</dbReference>
<dbReference type="Proteomes" id="UP001519460">
    <property type="component" value="Unassembled WGS sequence"/>
</dbReference>
<feature type="domain" description="BTB" evidence="4">
    <location>
        <begin position="28"/>
        <end position="94"/>
    </location>
</feature>
<keyword evidence="6" id="KW-1185">Reference proteome</keyword>
<feature type="compositionally biased region" description="Acidic residues" evidence="3">
    <location>
        <begin position="398"/>
        <end position="414"/>
    </location>
</feature>
<dbReference type="InterPro" id="IPR011705">
    <property type="entry name" value="BACK"/>
</dbReference>
<proteinExistence type="predicted"/>
<dbReference type="SUPFAM" id="SSF54695">
    <property type="entry name" value="POZ domain"/>
    <property type="match status" value="1"/>
</dbReference>
<dbReference type="Gene3D" id="2.120.10.80">
    <property type="entry name" value="Kelch-type beta propeller"/>
    <property type="match status" value="1"/>
</dbReference>
<gene>
    <name evidence="5" type="ORF">BaRGS_00020816</name>
</gene>
<dbReference type="InterPro" id="IPR015915">
    <property type="entry name" value="Kelch-typ_b-propeller"/>
</dbReference>
<dbReference type="SMART" id="SM00875">
    <property type="entry name" value="BACK"/>
    <property type="match status" value="1"/>
</dbReference>
<evidence type="ECO:0000256" key="3">
    <source>
        <dbReference type="SAM" id="MobiDB-lite"/>
    </source>
</evidence>
<evidence type="ECO:0000259" key="4">
    <source>
        <dbReference type="PROSITE" id="PS50097"/>
    </source>
</evidence>
<sequence length="738" mass="82337">MAQTPFKDSLHSFVCQGISELYSDGELYDVKVTVGDQEFSCHRMLLASTCKFFRAQFRNEPTSDHVKLDRDYVSPESFALLLRMLYEEVDVIQNADDATDLLISAVFLQAQFIQEHCENFLVKNMKPYVCPDMWQFADSYELKLLGEGAKKMATTKFEEVARRSSFTRLPLSFLLTVLSSEDLVVTKEDKLCDAVLKWVRANVERRQQYLPELLPFINFTRFTDDYYHTLRETALKFTCLQGYLNEGLIYKLETSKKLNSVIKTEILARQDKRVPESSVQSVLVTVEIPCTEDESGFPAMKAVVLDSGELTAETKPLPSLPCSMRRHFATCVLRNELYLSGRGKYAHSDNFFVYNAGSNAWKTLESLPEPRQKHAMVAVSSDIFVLAGHAIFVRESDCFDEEEGTEEESEEGTEEESKERKEEAEEGAEEKTVMRSEIIAYSTVTKTWRVFAHLTEPRSDVTAAGLGHRIYVFGGKNADDQPTSLVECVDTLTGSLYRVGCLSSPCTSGARALGNGGAIFLITEENVYRMRESLSSVGTQEKPETSSEFSSIKAGAQKRMTAIFKQAKGQDAREQNKNAENQHLTQPNPQSRENDGPLSAALSETNLDAENTTACYQDSACASPLEVLVLGGLGEDETRLSDAIGVDIDTGGLTHKMHPMAVLSRCEMHVLNMPKLKEGTCIFRDSKNLGSGYPRMISLTDLKDPANGYVSEEGEVTVQVEITITAPPELEGEDAEEE</sequence>
<accession>A0ABD0KM39</accession>
<keyword evidence="2" id="KW-0677">Repeat</keyword>
<organism evidence="5 6">
    <name type="scientific">Batillaria attramentaria</name>
    <dbReference type="NCBI Taxonomy" id="370345"/>
    <lineage>
        <taxon>Eukaryota</taxon>
        <taxon>Metazoa</taxon>
        <taxon>Spiralia</taxon>
        <taxon>Lophotrochozoa</taxon>
        <taxon>Mollusca</taxon>
        <taxon>Gastropoda</taxon>
        <taxon>Caenogastropoda</taxon>
        <taxon>Sorbeoconcha</taxon>
        <taxon>Cerithioidea</taxon>
        <taxon>Batillariidae</taxon>
        <taxon>Batillaria</taxon>
    </lineage>
</organism>
<dbReference type="CDD" id="cd18186">
    <property type="entry name" value="BTB_POZ_ZBTB_KLHL-like"/>
    <property type="match status" value="1"/>
</dbReference>
<feature type="region of interest" description="Disordered" evidence="3">
    <location>
        <begin position="398"/>
        <end position="432"/>
    </location>
</feature>
<dbReference type="Pfam" id="PF01344">
    <property type="entry name" value="Kelch_1"/>
    <property type="match status" value="1"/>
</dbReference>
<reference evidence="5 6" key="1">
    <citation type="journal article" date="2023" name="Sci. Data">
        <title>Genome assembly of the Korean intertidal mud-creeper Batillaria attramentaria.</title>
        <authorList>
            <person name="Patra A.K."/>
            <person name="Ho P.T."/>
            <person name="Jun S."/>
            <person name="Lee S.J."/>
            <person name="Kim Y."/>
            <person name="Won Y.J."/>
        </authorList>
    </citation>
    <scope>NUCLEOTIDE SEQUENCE [LARGE SCALE GENOMIC DNA]</scope>
    <source>
        <strain evidence="5">Wonlab-2016</strain>
    </source>
</reference>
<comment type="caution">
    <text evidence="5">The sequence shown here is derived from an EMBL/GenBank/DDBJ whole genome shotgun (WGS) entry which is preliminary data.</text>
</comment>
<feature type="compositionally biased region" description="Basic and acidic residues" evidence="3">
    <location>
        <begin position="415"/>
        <end position="432"/>
    </location>
</feature>
<protein>
    <recommendedName>
        <fullName evidence="4">BTB domain-containing protein</fullName>
    </recommendedName>
</protein>
<dbReference type="EMBL" id="JACVVK020000157">
    <property type="protein sequence ID" value="KAK7487915.1"/>
    <property type="molecule type" value="Genomic_DNA"/>
</dbReference>
<dbReference type="Pfam" id="PF00651">
    <property type="entry name" value="BTB"/>
    <property type="match status" value="1"/>
</dbReference>
<feature type="region of interest" description="Disordered" evidence="3">
    <location>
        <begin position="534"/>
        <end position="599"/>
    </location>
</feature>
<evidence type="ECO:0000313" key="5">
    <source>
        <dbReference type="EMBL" id="KAK7487915.1"/>
    </source>
</evidence>
<dbReference type="CDD" id="cd00121">
    <property type="entry name" value="MATH"/>
    <property type="match status" value="1"/>
</dbReference>
<dbReference type="InterPro" id="IPR002083">
    <property type="entry name" value="MATH/TRAF_dom"/>
</dbReference>
<dbReference type="PANTHER" id="PTHR24412:SF272">
    <property type="entry name" value="KELCH-LIKE PROTEIN DIABLO"/>
    <property type="match status" value="1"/>
</dbReference>
<evidence type="ECO:0000313" key="6">
    <source>
        <dbReference type="Proteomes" id="UP001519460"/>
    </source>
</evidence>
<dbReference type="AlphaFoldDB" id="A0ABD0KM39"/>
<dbReference type="SUPFAM" id="SSF49599">
    <property type="entry name" value="TRAF domain-like"/>
    <property type="match status" value="1"/>
</dbReference>
<dbReference type="PANTHER" id="PTHR24412">
    <property type="entry name" value="KELCH PROTEIN"/>
    <property type="match status" value="1"/>
</dbReference>
<dbReference type="SUPFAM" id="SSF117281">
    <property type="entry name" value="Kelch motif"/>
    <property type="match status" value="2"/>
</dbReference>
<evidence type="ECO:0000256" key="1">
    <source>
        <dbReference type="ARBA" id="ARBA00022441"/>
    </source>
</evidence>
<dbReference type="PROSITE" id="PS50097">
    <property type="entry name" value="BTB"/>
    <property type="match status" value="1"/>
</dbReference>
<dbReference type="InterPro" id="IPR000210">
    <property type="entry name" value="BTB/POZ_dom"/>
</dbReference>
<name>A0ABD0KM39_9CAEN</name>
<dbReference type="Gene3D" id="1.25.40.420">
    <property type="match status" value="1"/>
</dbReference>
<evidence type="ECO:0000256" key="2">
    <source>
        <dbReference type="ARBA" id="ARBA00022737"/>
    </source>
</evidence>
<dbReference type="InterPro" id="IPR011333">
    <property type="entry name" value="SKP1/BTB/POZ_sf"/>
</dbReference>
<dbReference type="Pfam" id="PF07707">
    <property type="entry name" value="BACK"/>
    <property type="match status" value="1"/>
</dbReference>
<feature type="compositionally biased region" description="Basic and acidic residues" evidence="3">
    <location>
        <begin position="568"/>
        <end position="577"/>
    </location>
</feature>
<keyword evidence="1" id="KW-0880">Kelch repeat</keyword>
<dbReference type="SMART" id="SM00225">
    <property type="entry name" value="BTB"/>
    <property type="match status" value="1"/>
</dbReference>